<name>A0ABT9QPC3_9ACTN</name>
<feature type="domain" description="Transposase IS4-like" evidence="2">
    <location>
        <begin position="190"/>
        <end position="399"/>
    </location>
</feature>
<feature type="region of interest" description="Disordered" evidence="1">
    <location>
        <begin position="126"/>
        <end position="167"/>
    </location>
</feature>
<organism evidence="4 5">
    <name type="scientific">Streptosporangium lutulentum</name>
    <dbReference type="NCBI Taxonomy" id="1461250"/>
    <lineage>
        <taxon>Bacteria</taxon>
        <taxon>Bacillati</taxon>
        <taxon>Actinomycetota</taxon>
        <taxon>Actinomycetes</taxon>
        <taxon>Streptosporangiales</taxon>
        <taxon>Streptosporangiaceae</taxon>
        <taxon>Streptosporangium</taxon>
    </lineage>
</organism>
<evidence type="ECO:0000313" key="4">
    <source>
        <dbReference type="EMBL" id="MDP9848606.1"/>
    </source>
</evidence>
<feature type="region of interest" description="Disordered" evidence="1">
    <location>
        <begin position="1"/>
        <end position="22"/>
    </location>
</feature>
<evidence type="ECO:0000259" key="2">
    <source>
        <dbReference type="Pfam" id="PF01609"/>
    </source>
</evidence>
<dbReference type="NCBIfam" id="NF033564">
    <property type="entry name" value="transpos_ISAs1"/>
    <property type="match status" value="1"/>
</dbReference>
<protein>
    <submittedName>
        <fullName evidence="4">Transposase YbfD/YdcC</fullName>
    </submittedName>
</protein>
<reference evidence="4 5" key="1">
    <citation type="submission" date="2023-07" db="EMBL/GenBank/DDBJ databases">
        <title>Sequencing the genomes of 1000 actinobacteria strains.</title>
        <authorList>
            <person name="Klenk H.-P."/>
        </authorList>
    </citation>
    <scope>NUCLEOTIDE SEQUENCE [LARGE SCALE GENOMIC DNA]</scope>
    <source>
        <strain evidence="4 5">DSM 46740</strain>
    </source>
</reference>
<dbReference type="InterPro" id="IPR032806">
    <property type="entry name" value="YbfD_N"/>
</dbReference>
<dbReference type="Proteomes" id="UP001225356">
    <property type="component" value="Unassembled WGS sequence"/>
</dbReference>
<dbReference type="Pfam" id="PF01609">
    <property type="entry name" value="DDE_Tnp_1"/>
    <property type="match status" value="1"/>
</dbReference>
<dbReference type="PANTHER" id="PTHR30298">
    <property type="entry name" value="H REPEAT-ASSOCIATED PREDICTED TRANSPOSASE"/>
    <property type="match status" value="1"/>
</dbReference>
<dbReference type="Pfam" id="PF13808">
    <property type="entry name" value="DDE_Tnp_1_assoc"/>
    <property type="match status" value="1"/>
</dbReference>
<accession>A0ABT9QPC3</accession>
<feature type="domain" description="H repeat-associated protein N-terminal" evidence="3">
    <location>
        <begin position="33"/>
        <end position="124"/>
    </location>
</feature>
<evidence type="ECO:0000256" key="1">
    <source>
        <dbReference type="SAM" id="MobiDB-lite"/>
    </source>
</evidence>
<evidence type="ECO:0000313" key="5">
    <source>
        <dbReference type="Proteomes" id="UP001225356"/>
    </source>
</evidence>
<dbReference type="RefSeq" id="WP_307566023.1">
    <property type="nucleotide sequence ID" value="NZ_JAUSQU010000001.1"/>
</dbReference>
<keyword evidence="5" id="KW-1185">Reference proteome</keyword>
<dbReference type="InterPro" id="IPR002559">
    <property type="entry name" value="Transposase_11"/>
</dbReference>
<proteinExistence type="predicted"/>
<dbReference type="EMBL" id="JAUSQU010000001">
    <property type="protein sequence ID" value="MDP9848606.1"/>
    <property type="molecule type" value="Genomic_DNA"/>
</dbReference>
<gene>
    <name evidence="4" type="ORF">J2853_007817</name>
</gene>
<comment type="caution">
    <text evidence="4">The sequence shown here is derived from an EMBL/GenBank/DDBJ whole genome shotgun (WGS) entry which is preliminary data.</text>
</comment>
<dbReference type="PANTHER" id="PTHR30298:SF0">
    <property type="entry name" value="PROTEIN YBFL-RELATED"/>
    <property type="match status" value="1"/>
</dbReference>
<dbReference type="InterPro" id="IPR047647">
    <property type="entry name" value="ISAs1_transpos"/>
</dbReference>
<evidence type="ECO:0000259" key="3">
    <source>
        <dbReference type="Pfam" id="PF13808"/>
    </source>
</evidence>
<dbReference type="InterPro" id="IPR051698">
    <property type="entry name" value="Transposase_11-like"/>
</dbReference>
<sequence length="434" mass="47091">MPVAPSSLIHTPGEGEIAKDTRSRVRHRPGLLARFSSIEDNRCASKVRHTLEAILGVMAFGSATVGGNSITAISHWAHEAPQDVLAALGCWRDPLTGRCLPPSERTLRRVLADVDGNEVDRHAAAYLAESPDDREGQPAGDPPGSPMPREREARRAARRQRRQLMPEGLLPSAAFDGKVLRGARLPGGGQVRLLSLFDTTGGTVVAQRQIGAKSTEVPELAPLLTGLDLAGMVLTGDALHTVRESARHLTGDHRAHYVLLLKDNQPALLAAAIRALSGTDTDFATRTHTMTDRGHGRTETRTIRTAPAVAVDVGFPGAAQLFRILRYRGGLDGVRISKEVVFGLTSLPADLAGPEHLNHYVRSHWGVENREHYVRDVTFGEDAGQVRTGQLPHVMAAIRNLVIGAFRQQGHSNIAHARRHYGYAPHRLLTLFSL</sequence>